<reference evidence="2 3" key="1">
    <citation type="journal article" date="2007" name="Genome Res.">
        <title>Genome characteristics of facultatively symbiotic Frankia sp. strains reflect host range and host plant biogeography.</title>
        <authorList>
            <person name="Normand P."/>
            <person name="Lapierre P."/>
            <person name="Tisa L.S."/>
            <person name="Gogarten J.P."/>
            <person name="Alloisio N."/>
            <person name="Bagnarol E."/>
            <person name="Bassi C.A."/>
            <person name="Berry A.M."/>
            <person name="Bickhart D.M."/>
            <person name="Choisne N."/>
            <person name="Couloux A."/>
            <person name="Cournoyer B."/>
            <person name="Cruveiller S."/>
            <person name="Daubin V."/>
            <person name="Demange N."/>
            <person name="Francino M.P."/>
            <person name="Goltsman E."/>
            <person name="Huang Y."/>
            <person name="Kopp O.R."/>
            <person name="Labarre L."/>
            <person name="Lapidus A."/>
            <person name="Lavire C."/>
            <person name="Marechal J."/>
            <person name="Martinez M."/>
            <person name="Mastronunzio J.E."/>
            <person name="Mullin B.C."/>
            <person name="Niemann J."/>
            <person name="Pujic P."/>
            <person name="Rawnsley T."/>
            <person name="Rouy Z."/>
            <person name="Schenowitz C."/>
            <person name="Sellstedt A."/>
            <person name="Tavares F."/>
            <person name="Tomkins J.P."/>
            <person name="Vallenet D."/>
            <person name="Valverde C."/>
            <person name="Wall L.G."/>
            <person name="Wang Y."/>
            <person name="Medigue C."/>
            <person name="Benson D.R."/>
        </authorList>
    </citation>
    <scope>NUCLEOTIDE SEQUENCE [LARGE SCALE GENOMIC DNA]</scope>
    <source>
        <strain evidence="3">DSM 45986 / CECT 9034 / ACN14a</strain>
    </source>
</reference>
<feature type="domain" description="GH64" evidence="1">
    <location>
        <begin position="33"/>
        <end position="385"/>
    </location>
</feature>
<keyword evidence="3" id="KW-1185">Reference proteome</keyword>
<evidence type="ECO:0000259" key="1">
    <source>
        <dbReference type="PROSITE" id="PS52006"/>
    </source>
</evidence>
<dbReference type="eggNOG" id="COG3250">
    <property type="taxonomic scope" value="Bacteria"/>
</dbReference>
<dbReference type="InterPro" id="IPR037176">
    <property type="entry name" value="Osmotin/thaumatin-like_sf"/>
</dbReference>
<dbReference type="Gene3D" id="2.60.110.10">
    <property type="entry name" value="Thaumatin"/>
    <property type="match status" value="1"/>
</dbReference>
<name>Q0RQ10_FRAAA</name>
<dbReference type="PROSITE" id="PS52006">
    <property type="entry name" value="GH64"/>
    <property type="match status" value="1"/>
</dbReference>
<dbReference type="PANTHER" id="PTHR38165">
    <property type="match status" value="1"/>
</dbReference>
<evidence type="ECO:0000313" key="3">
    <source>
        <dbReference type="Proteomes" id="UP000000657"/>
    </source>
</evidence>
<protein>
    <submittedName>
        <fullName evidence="2">Glycosyl hydrolase</fullName>
        <ecNumber evidence="2">3.2.1.-</ecNumber>
    </submittedName>
</protein>
<dbReference type="GO" id="GO:0016798">
    <property type="term" value="F:hydrolase activity, acting on glycosyl bonds"/>
    <property type="evidence" value="ECO:0007669"/>
    <property type="project" value="UniProtKB-KW"/>
</dbReference>
<dbReference type="EMBL" id="CT573213">
    <property type="protein sequence ID" value="CAJ60367.1"/>
    <property type="molecule type" value="Genomic_DNA"/>
</dbReference>
<dbReference type="Gene3D" id="3.30.920.50">
    <property type="entry name" value="Beta-1,3-glucanase, C-terminal domain"/>
    <property type="match status" value="1"/>
</dbReference>
<dbReference type="CAZy" id="GH64">
    <property type="family name" value="Glycoside Hydrolase Family 64"/>
</dbReference>
<dbReference type="EC" id="3.2.1.-" evidence="2"/>
<accession>Q0RQ10</accession>
<proteinExistence type="predicted"/>
<dbReference type="HOGENOM" id="CLU_032886_1_1_11"/>
<evidence type="ECO:0000313" key="2">
    <source>
        <dbReference type="EMBL" id="CAJ60367.1"/>
    </source>
</evidence>
<dbReference type="InterPro" id="IPR042517">
    <property type="entry name" value="Glyco_hydro_64_N_2"/>
</dbReference>
<organism evidence="2 3">
    <name type="scientific">Frankia alni (strain DSM 45986 / CECT 9034 / ACN14a)</name>
    <dbReference type="NCBI Taxonomy" id="326424"/>
    <lineage>
        <taxon>Bacteria</taxon>
        <taxon>Bacillati</taxon>
        <taxon>Actinomycetota</taxon>
        <taxon>Actinomycetes</taxon>
        <taxon>Frankiales</taxon>
        <taxon>Frankiaceae</taxon>
        <taxon>Frankia</taxon>
    </lineage>
</organism>
<dbReference type="STRING" id="326424.FRAAL1714"/>
<keyword evidence="2" id="KW-0326">Glycosidase</keyword>
<dbReference type="Pfam" id="PF16483">
    <property type="entry name" value="Glyco_hydro_64"/>
    <property type="match status" value="1"/>
</dbReference>
<sequence length="386" mass="40065">MVGGAAALVAGGGSGPTALAATRAAAQTSPAASGALPLTIVNHTYRYANDQIWIYLVGTDLNTGQQIFVRPDGTVARLSLAANGPDGFADLSIPLVADGDTPFAIPADMSGRVYVSTGSKLRFRVVTDAAGNAALQHPAGWVRDDPSYAVIHDFMEFTHNATGMFCNTTMVDMFSVPLSIRLRGTADQSTGQLTAGGRAAILAALRADATFAPLVVDDVRVIAPGHGIDAGIFPETYYDSYIDAVWNAYASRPLTVAAGPRTVTGSVTGDLLRFDGGVAPFARPSTRDVLYCAGALAAPNDGGTGPVAAVLGAAFNRSTLLTQPSQPATDPATFYRDPVTNHYARVMHENTADGKAYGFPFDDVAGLASYVQDTAPTSVTLSLTPF</sequence>
<dbReference type="Proteomes" id="UP000000657">
    <property type="component" value="Chromosome"/>
</dbReference>
<dbReference type="InterPro" id="IPR032477">
    <property type="entry name" value="Glyco_hydro_64"/>
</dbReference>
<dbReference type="PANTHER" id="PTHR38165:SF1">
    <property type="entry name" value="GLUCANASE B"/>
    <property type="match status" value="1"/>
</dbReference>
<dbReference type="InterPro" id="IPR037398">
    <property type="entry name" value="Glyco_hydro_64_fam"/>
</dbReference>
<dbReference type="AlphaFoldDB" id="Q0RQ10"/>
<gene>
    <name evidence="2" type="ordered locus">FRAAL1714</name>
</gene>
<keyword evidence="2" id="KW-0378">Hydrolase</keyword>
<dbReference type="KEGG" id="fal:FRAAL1714"/>